<name>W6RWS5_9CLOT</name>
<dbReference type="eggNOG" id="COG3980">
    <property type="taxonomic scope" value="Bacteria"/>
</dbReference>
<dbReference type="AlphaFoldDB" id="W6RWS5"/>
<proteinExistence type="predicted"/>
<feature type="binding site" evidence="2">
    <location>
        <position position="147"/>
    </location>
    <ligand>
        <name>substrate</name>
    </ligand>
</feature>
<sequence>MMNKKVIYIRADGGSSIGMGHIMRTIILANELKKKYKIIYVCLDDKNYINGIKFIKDRGFEVKLILDEEEILKIENSIIIVDKYNLSSDYYNKLAINNKVIIFDDNCTLDFYYGNIVLNQNAYAKELEYKCNSSTKLLLGNDYTLLREEFRMKTPIEVNSDVKNIMITLGGSDDRNLTEIIIKQLIDEEFTIHIIIGQAFIHEAALRKYESDNVILYKNPSISDVMKKSDILICGCGSTIYEGLKLGVPIIGLVLAENQVNLGKYLSKNNIIINSDINNIKKNILSLDYEKRCFFSNKGKSIIDGIGYRRVISEIMGIL</sequence>
<feature type="binding site" evidence="2">
    <location>
        <position position="242"/>
    </location>
    <ligand>
        <name>substrate</name>
    </ligand>
</feature>
<dbReference type="Gene3D" id="3.40.50.11190">
    <property type="match status" value="1"/>
</dbReference>
<dbReference type="EMBL" id="HG917868">
    <property type="protein sequence ID" value="CDM68813.1"/>
    <property type="molecule type" value="Genomic_DNA"/>
</dbReference>
<reference evidence="3 4" key="1">
    <citation type="submission" date="2013-11" db="EMBL/GenBank/DDBJ databases">
        <title>Complete genome sequence of Clostridum sp. M2/40.</title>
        <authorList>
            <person name="Wibberg D."/>
            <person name="Puehler A."/>
            <person name="Schlueter A."/>
        </authorList>
    </citation>
    <scope>NUCLEOTIDE SEQUENCE [LARGE SCALE GENOMIC DNA]</scope>
    <source>
        <strain evidence="4">M2/40</strain>
    </source>
</reference>
<dbReference type="OrthoDB" id="9805604at2"/>
<dbReference type="NCBIfam" id="TIGR03590">
    <property type="entry name" value="PseG"/>
    <property type="match status" value="1"/>
</dbReference>
<dbReference type="KEGG" id="clt:CM240_1655"/>
<evidence type="ECO:0000256" key="1">
    <source>
        <dbReference type="PIRSR" id="PIRSR620023-1"/>
    </source>
</evidence>
<dbReference type="SUPFAM" id="SSF53756">
    <property type="entry name" value="UDP-Glycosyltransferase/glycogen phosphorylase"/>
    <property type="match status" value="1"/>
</dbReference>
<protein>
    <submittedName>
        <fullName evidence="3">Glycosyltransferase</fullName>
    </submittedName>
</protein>
<organism evidence="3 4">
    <name type="scientific">Clostridium bornimense</name>
    <dbReference type="NCBI Taxonomy" id="1216932"/>
    <lineage>
        <taxon>Bacteria</taxon>
        <taxon>Bacillati</taxon>
        <taxon>Bacillota</taxon>
        <taxon>Clostridia</taxon>
        <taxon>Eubacteriales</taxon>
        <taxon>Clostridiaceae</taxon>
        <taxon>Clostridium</taxon>
    </lineage>
</organism>
<keyword evidence="3" id="KW-0808">Transferase</keyword>
<dbReference type="HOGENOM" id="CLU_023406_1_0_9"/>
<dbReference type="Gene3D" id="3.40.50.2000">
    <property type="entry name" value="Glycogen Phosphorylase B"/>
    <property type="match status" value="1"/>
</dbReference>
<dbReference type="Proteomes" id="UP000019426">
    <property type="component" value="Chromosome M2/40_rep1"/>
</dbReference>
<feature type="active site" description="Proton acceptor" evidence="1">
    <location>
        <position position="21"/>
    </location>
</feature>
<keyword evidence="4" id="KW-1185">Reference proteome</keyword>
<gene>
    <name evidence="3" type="ORF">CM240_1655</name>
</gene>
<accession>W6RWS5</accession>
<dbReference type="InterPro" id="IPR020023">
    <property type="entry name" value="PseG"/>
</dbReference>
<dbReference type="PATRIC" id="fig|1216932.3.peg.1649"/>
<dbReference type="GO" id="GO:0016740">
    <property type="term" value="F:transferase activity"/>
    <property type="evidence" value="ECO:0007669"/>
    <property type="project" value="UniProtKB-KW"/>
</dbReference>
<evidence type="ECO:0000256" key="2">
    <source>
        <dbReference type="PIRSR" id="PIRSR620023-2"/>
    </source>
</evidence>
<evidence type="ECO:0000313" key="3">
    <source>
        <dbReference type="EMBL" id="CDM68813.1"/>
    </source>
</evidence>
<evidence type="ECO:0000313" key="4">
    <source>
        <dbReference type="Proteomes" id="UP000019426"/>
    </source>
</evidence>
<dbReference type="STRING" id="1216932.CM240_1655"/>
<dbReference type="RefSeq" id="WP_051483760.1">
    <property type="nucleotide sequence ID" value="NZ_HG917868.1"/>
</dbReference>